<feature type="transmembrane region" description="Helical" evidence="1">
    <location>
        <begin position="143"/>
        <end position="163"/>
    </location>
</feature>
<evidence type="ECO:0000259" key="2">
    <source>
        <dbReference type="PROSITE" id="PS50109"/>
    </source>
</evidence>
<dbReference type="InterPro" id="IPR036890">
    <property type="entry name" value="HATPase_C_sf"/>
</dbReference>
<evidence type="ECO:0000313" key="3">
    <source>
        <dbReference type="EMBL" id="AMW33885.1"/>
    </source>
</evidence>
<dbReference type="Pfam" id="PF06580">
    <property type="entry name" value="His_kinase"/>
    <property type="match status" value="1"/>
</dbReference>
<dbReference type="PANTHER" id="PTHR34220">
    <property type="entry name" value="SENSOR HISTIDINE KINASE YPDA"/>
    <property type="match status" value="1"/>
</dbReference>
<feature type="transmembrane region" description="Helical" evidence="1">
    <location>
        <begin position="21"/>
        <end position="41"/>
    </location>
</feature>
<dbReference type="PROSITE" id="PS50109">
    <property type="entry name" value="HIS_KIN"/>
    <property type="match status" value="1"/>
</dbReference>
<organism evidence="3 4">
    <name type="scientific">Haematospirillum jordaniae</name>
    <dbReference type="NCBI Taxonomy" id="1549855"/>
    <lineage>
        <taxon>Bacteria</taxon>
        <taxon>Pseudomonadati</taxon>
        <taxon>Pseudomonadota</taxon>
        <taxon>Alphaproteobacteria</taxon>
        <taxon>Rhodospirillales</taxon>
        <taxon>Novispirillaceae</taxon>
        <taxon>Haematospirillum</taxon>
    </lineage>
</organism>
<feature type="transmembrane region" description="Helical" evidence="1">
    <location>
        <begin position="47"/>
        <end position="67"/>
    </location>
</feature>
<gene>
    <name evidence="3" type="ORF">AY555_00425</name>
</gene>
<dbReference type="InterPro" id="IPR010559">
    <property type="entry name" value="Sig_transdc_His_kin_internal"/>
</dbReference>
<keyword evidence="4" id="KW-1185">Reference proteome</keyword>
<feature type="transmembrane region" description="Helical" evidence="1">
    <location>
        <begin position="79"/>
        <end position="105"/>
    </location>
</feature>
<feature type="domain" description="Histidine kinase" evidence="2">
    <location>
        <begin position="455"/>
        <end position="546"/>
    </location>
</feature>
<accession>A0A143DAX9</accession>
<proteinExistence type="predicted"/>
<dbReference type="GO" id="GO:0000155">
    <property type="term" value="F:phosphorelay sensor kinase activity"/>
    <property type="evidence" value="ECO:0007669"/>
    <property type="project" value="InterPro"/>
</dbReference>
<keyword evidence="1" id="KW-0472">Membrane</keyword>
<feature type="transmembrane region" description="Helical" evidence="1">
    <location>
        <begin position="111"/>
        <end position="131"/>
    </location>
</feature>
<protein>
    <recommendedName>
        <fullName evidence="2">Histidine kinase domain-containing protein</fullName>
    </recommendedName>
</protein>
<evidence type="ECO:0000313" key="4">
    <source>
        <dbReference type="Proteomes" id="UP000076066"/>
    </source>
</evidence>
<dbReference type="OrthoDB" id="2514702at2"/>
<dbReference type="KEGG" id="hjo:AY555_00425"/>
<feature type="transmembrane region" description="Helical" evidence="1">
    <location>
        <begin position="175"/>
        <end position="197"/>
    </location>
</feature>
<dbReference type="PANTHER" id="PTHR34220:SF7">
    <property type="entry name" value="SENSOR HISTIDINE KINASE YPDA"/>
    <property type="match status" value="1"/>
</dbReference>
<dbReference type="RefSeq" id="WP_066131944.1">
    <property type="nucleotide sequence ID" value="NZ_CP014525.1"/>
</dbReference>
<dbReference type="InterPro" id="IPR005467">
    <property type="entry name" value="His_kinase_dom"/>
</dbReference>
<dbReference type="GeneID" id="53315628"/>
<dbReference type="SUPFAM" id="SSF55874">
    <property type="entry name" value="ATPase domain of HSP90 chaperone/DNA topoisomerase II/histidine kinase"/>
    <property type="match status" value="1"/>
</dbReference>
<dbReference type="InterPro" id="IPR050640">
    <property type="entry name" value="Bact_2-comp_sensor_kinase"/>
</dbReference>
<dbReference type="GO" id="GO:0016020">
    <property type="term" value="C:membrane"/>
    <property type="evidence" value="ECO:0007669"/>
    <property type="project" value="InterPro"/>
</dbReference>
<keyword evidence="1" id="KW-1133">Transmembrane helix</keyword>
<name>A0A143DAX9_9PROT</name>
<sequence>MLPDLSSLVIVFVEQVSGYALLAWVLGATFLLSSVCTPYPLWTHKTVLVFGAVFLSVLCGWLEAACFGPHWVSLPIAAVVIASLLHGFIAAGAVAVTSSLCLYGLGLYDIVTAFSMAVCGLLAGIVCHLCMRYRASFPCLSHLFVIPLPTLLPVSLHYMLILLATDRIGPDQPSLLFAAAFTFLVQVVSIAGFVSVFRVRLRAAHFDVTAAWNKAQDLAGRLQGLFPILDSKCATSVATLLWQGLGVNGVCITDDLQVLARVGEVPYSFRPDDIAPCKDLTQPFQMRLPARCSGSDSILVIPFGNEEGECSGHLVFFVSDYHPLASYVVTLTEMVGALLLSVWAAERGAQQVRMLEEAKEELVRAQINPHFLFNSMNTMAAVVRHNPDRACLLMQEFAAWLRRNLDRPWQSASLEDELEHVTSYLAIEQVRFADRLNLEICVPDDLYQDSIPSFVLQPLVENAIKHGVSQSFDSCTVRIRAHREEDRLVIAVEDSAGLYSEGGSAVVEGMGLGLVRQKIGRGGGALDMTCLPGTLTRATLSFPVSVSSMQDLGCKRSVAA</sequence>
<dbReference type="Proteomes" id="UP000076066">
    <property type="component" value="Chromosome"/>
</dbReference>
<keyword evidence="1" id="KW-0812">Transmembrane</keyword>
<dbReference type="EMBL" id="CP014525">
    <property type="protein sequence ID" value="AMW33885.1"/>
    <property type="molecule type" value="Genomic_DNA"/>
</dbReference>
<dbReference type="STRING" id="1549855.AY555_00425"/>
<dbReference type="AlphaFoldDB" id="A0A143DAX9"/>
<reference evidence="3 4" key="1">
    <citation type="submission" date="2016-02" db="EMBL/GenBank/DDBJ databases">
        <title>Complete Genome of H5569, the type strain of the newly described species Haematospirillium jordaniae.</title>
        <authorList>
            <person name="Nicholson A.C."/>
            <person name="Humrighouse B.W."/>
            <person name="Loparov V."/>
            <person name="McQuiston J.R."/>
        </authorList>
    </citation>
    <scope>NUCLEOTIDE SEQUENCE [LARGE SCALE GENOMIC DNA]</scope>
    <source>
        <strain evidence="3 4">H5569</strain>
    </source>
</reference>
<evidence type="ECO:0000256" key="1">
    <source>
        <dbReference type="SAM" id="Phobius"/>
    </source>
</evidence>
<dbReference type="Gene3D" id="3.30.565.10">
    <property type="entry name" value="Histidine kinase-like ATPase, C-terminal domain"/>
    <property type="match status" value="1"/>
</dbReference>